<dbReference type="InterPro" id="IPR010982">
    <property type="entry name" value="Lambda_DNA-bd_dom_sf"/>
</dbReference>
<proteinExistence type="predicted"/>
<dbReference type="Gene3D" id="3.30.450.180">
    <property type="match status" value="1"/>
</dbReference>
<dbReference type="InterPro" id="IPR041413">
    <property type="entry name" value="MLTR_LBD"/>
</dbReference>
<dbReference type="SUPFAM" id="SSF47413">
    <property type="entry name" value="lambda repressor-like DNA-binding domains"/>
    <property type="match status" value="1"/>
</dbReference>
<dbReference type="PANTHER" id="PTHR35010">
    <property type="entry name" value="BLL4672 PROTEIN-RELATED"/>
    <property type="match status" value="1"/>
</dbReference>
<sequence>MFKDNNKSKTLGAFLKSRRNRLQPEQAGFNRSYGQRRTPGLRREEVATLAGVSATYYTWLEQGREITASKDIIENIAKALQLTPDERKHLLHLWNPNETTANASSPILLNPQWHNIIQQLSYPSFISNDRCEVLAWNNAANELIIDFSSLADSERVMIRILFVDPELRLRMVNWEEFAMYSVAVFRTYYDKHLDDPWFAETVKALSEESLEFASMWELYNIEHKKVNRVLFQLPDTAIATTYDINSTSILTDNSDLHVCIYTPVLEEDNSLS</sequence>
<reference evidence="2 3" key="1">
    <citation type="submission" date="2023-03" db="EMBL/GenBank/DDBJ databases">
        <title>Bacillus Genome Sequencing.</title>
        <authorList>
            <person name="Dunlap C."/>
        </authorList>
    </citation>
    <scope>NUCLEOTIDE SEQUENCE [LARGE SCALE GENOMIC DNA]</scope>
    <source>
        <strain evidence="2 3">BD-533</strain>
    </source>
</reference>
<dbReference type="SMART" id="SM00530">
    <property type="entry name" value="HTH_XRE"/>
    <property type="match status" value="1"/>
</dbReference>
<accession>A0ABU6GFN2</accession>
<evidence type="ECO:0000313" key="3">
    <source>
        <dbReference type="Proteomes" id="UP001338137"/>
    </source>
</evidence>
<dbReference type="Pfam" id="PF17765">
    <property type="entry name" value="MLTR_LBD"/>
    <property type="match status" value="1"/>
</dbReference>
<gene>
    <name evidence="2" type="ORF">P4I72_33395</name>
</gene>
<dbReference type="PROSITE" id="PS50943">
    <property type="entry name" value="HTH_CROC1"/>
    <property type="match status" value="1"/>
</dbReference>
<evidence type="ECO:0000313" key="2">
    <source>
        <dbReference type="EMBL" id="MEC0232002.1"/>
    </source>
</evidence>
<dbReference type="Proteomes" id="UP001338137">
    <property type="component" value="Unassembled WGS sequence"/>
</dbReference>
<feature type="domain" description="HTH cro/C1-type" evidence="1">
    <location>
        <begin position="40"/>
        <end position="87"/>
    </location>
</feature>
<dbReference type="EMBL" id="JARLKY010000110">
    <property type="protein sequence ID" value="MEC0232002.1"/>
    <property type="molecule type" value="Genomic_DNA"/>
</dbReference>
<protein>
    <submittedName>
        <fullName evidence="2">Helix-turn-helix transcriptional regulator</fullName>
    </submittedName>
</protein>
<comment type="caution">
    <text evidence="2">The sequence shown here is derived from an EMBL/GenBank/DDBJ whole genome shotgun (WGS) entry which is preliminary data.</text>
</comment>
<name>A0ABU6GFN2_9BACL</name>
<organism evidence="2 3">
    <name type="scientific">Paenibacillus alba</name>
    <dbReference type="NCBI Taxonomy" id="1197127"/>
    <lineage>
        <taxon>Bacteria</taxon>
        <taxon>Bacillati</taxon>
        <taxon>Bacillota</taxon>
        <taxon>Bacilli</taxon>
        <taxon>Bacillales</taxon>
        <taxon>Paenibacillaceae</taxon>
        <taxon>Paenibacillus</taxon>
    </lineage>
</organism>
<dbReference type="Gene3D" id="1.10.260.40">
    <property type="entry name" value="lambda repressor-like DNA-binding domains"/>
    <property type="match status" value="1"/>
</dbReference>
<dbReference type="Pfam" id="PF13560">
    <property type="entry name" value="HTH_31"/>
    <property type="match status" value="1"/>
</dbReference>
<evidence type="ECO:0000259" key="1">
    <source>
        <dbReference type="PROSITE" id="PS50943"/>
    </source>
</evidence>
<dbReference type="RefSeq" id="WP_326076107.1">
    <property type="nucleotide sequence ID" value="NZ_JARLKY010000110.1"/>
</dbReference>
<keyword evidence="3" id="KW-1185">Reference proteome</keyword>
<dbReference type="CDD" id="cd00093">
    <property type="entry name" value="HTH_XRE"/>
    <property type="match status" value="1"/>
</dbReference>
<dbReference type="InterPro" id="IPR001387">
    <property type="entry name" value="Cro/C1-type_HTH"/>
</dbReference>